<dbReference type="PANTHER" id="PTHR13504:SF38">
    <property type="entry name" value="FIDO DOMAIN-CONTAINING PROTEIN"/>
    <property type="match status" value="1"/>
</dbReference>
<dbReference type="Proteomes" id="UP000677687">
    <property type="component" value="Unassembled WGS sequence"/>
</dbReference>
<sequence>MSYIEKKKIRGREYFYLSKNIRISKDKWRKIQKYIGKDLSNLKTAERELELVQPVRRLMTLRQMKIIELLKENYLKTHKIGKGLWKSEKEQIISFIYNTNAIEGSPVSYEDTKNILEKKKPKIKYAKRSIREVENMGKCIDFLFDYKGPFTKDLLLNLHAVEMQGVHPEAGKLRTHQNIIGNYLPPKPEEVPGELERFFSWVRQAENILHPFELAALTHSFQKQLSFIEHLQL</sequence>
<proteinExistence type="predicted"/>
<gene>
    <name evidence="2" type="ORF">J4415_01660</name>
</gene>
<reference evidence="2" key="2">
    <citation type="submission" date="2021-05" db="EMBL/GenBank/DDBJ databases">
        <title>Protein family content uncovers lineage relationships and bacterial pathway maintenance mechanisms in DPANN archaea.</title>
        <authorList>
            <person name="Castelle C.J."/>
            <person name="Meheust R."/>
            <person name="Jaffe A.L."/>
            <person name="Seitz K."/>
            <person name="Gong X."/>
            <person name="Baker B.J."/>
            <person name="Banfield J.F."/>
        </authorList>
    </citation>
    <scope>NUCLEOTIDE SEQUENCE</scope>
    <source>
        <strain evidence="2">RIFCSPHIGHO2_01_FULL_AR10_44_11</strain>
    </source>
</reference>
<dbReference type="InterPro" id="IPR003812">
    <property type="entry name" value="Fido"/>
</dbReference>
<dbReference type="EMBL" id="JAGVWD010000021">
    <property type="protein sequence ID" value="MBS3057314.1"/>
    <property type="molecule type" value="Genomic_DNA"/>
</dbReference>
<organism evidence="2 3">
    <name type="scientific">Candidatus Iainarchaeum sp</name>
    <dbReference type="NCBI Taxonomy" id="3101447"/>
    <lineage>
        <taxon>Archaea</taxon>
        <taxon>Candidatus Iainarchaeota</taxon>
        <taxon>Candidatus Iainarchaeia</taxon>
        <taxon>Candidatus Iainarchaeales</taxon>
        <taxon>Candidatus Iainarchaeaceae</taxon>
        <taxon>Candidatus Iainarchaeum</taxon>
    </lineage>
</organism>
<dbReference type="InterPro" id="IPR040198">
    <property type="entry name" value="Fido_containing"/>
</dbReference>
<dbReference type="PANTHER" id="PTHR13504">
    <property type="entry name" value="FIDO DOMAIN-CONTAINING PROTEIN DDB_G0283145"/>
    <property type="match status" value="1"/>
</dbReference>
<dbReference type="InterPro" id="IPR036597">
    <property type="entry name" value="Fido-like_dom_sf"/>
</dbReference>
<dbReference type="Gene3D" id="1.10.3290.10">
    <property type="entry name" value="Fido-like domain"/>
    <property type="match status" value="1"/>
</dbReference>
<name>A0A8T4KTP4_9ARCH</name>
<evidence type="ECO:0000259" key="1">
    <source>
        <dbReference type="PROSITE" id="PS51459"/>
    </source>
</evidence>
<dbReference type="PROSITE" id="PS51459">
    <property type="entry name" value="FIDO"/>
    <property type="match status" value="1"/>
</dbReference>
<reference evidence="2" key="1">
    <citation type="submission" date="2021-03" db="EMBL/GenBank/DDBJ databases">
        <authorList>
            <person name="Jaffe A."/>
        </authorList>
    </citation>
    <scope>NUCLEOTIDE SEQUENCE</scope>
    <source>
        <strain evidence="2">RIFCSPHIGHO2_01_FULL_AR10_44_11</strain>
    </source>
</reference>
<dbReference type="AlphaFoldDB" id="A0A8T4KTP4"/>
<protein>
    <submittedName>
        <fullName evidence="2">Fic family protein</fullName>
    </submittedName>
</protein>
<dbReference type="Pfam" id="PF02661">
    <property type="entry name" value="Fic"/>
    <property type="match status" value="1"/>
</dbReference>
<feature type="domain" description="Fido" evidence="1">
    <location>
        <begin position="150"/>
        <end position="233"/>
    </location>
</feature>
<evidence type="ECO:0000313" key="3">
    <source>
        <dbReference type="Proteomes" id="UP000677687"/>
    </source>
</evidence>
<evidence type="ECO:0000313" key="2">
    <source>
        <dbReference type="EMBL" id="MBS3057314.1"/>
    </source>
</evidence>
<comment type="caution">
    <text evidence="2">The sequence shown here is derived from an EMBL/GenBank/DDBJ whole genome shotgun (WGS) entry which is preliminary data.</text>
</comment>
<dbReference type="SUPFAM" id="SSF140931">
    <property type="entry name" value="Fic-like"/>
    <property type="match status" value="1"/>
</dbReference>
<accession>A0A8T4KTP4</accession>